<comment type="caution">
    <text evidence="1">The sequence shown here is derived from an EMBL/GenBank/DDBJ whole genome shotgun (WGS) entry which is preliminary data.</text>
</comment>
<dbReference type="Proteomes" id="UP001501600">
    <property type="component" value="Unassembled WGS sequence"/>
</dbReference>
<name>A0ABP9S9X7_9GAMM</name>
<accession>A0ABP9S9X7</accession>
<protein>
    <submittedName>
        <fullName evidence="1">Uncharacterized protein</fullName>
    </submittedName>
</protein>
<reference evidence="2" key="1">
    <citation type="journal article" date="2019" name="Int. J. Syst. Evol. Microbiol.">
        <title>The Global Catalogue of Microorganisms (GCM) 10K type strain sequencing project: providing services to taxonomists for standard genome sequencing and annotation.</title>
        <authorList>
            <consortium name="The Broad Institute Genomics Platform"/>
            <consortium name="The Broad Institute Genome Sequencing Center for Infectious Disease"/>
            <person name="Wu L."/>
            <person name="Ma J."/>
        </authorList>
    </citation>
    <scope>NUCLEOTIDE SEQUENCE [LARGE SCALE GENOMIC DNA]</scope>
    <source>
        <strain evidence="2">JCM 18720</strain>
    </source>
</reference>
<gene>
    <name evidence="1" type="ORF">GCM10025772_20860</name>
</gene>
<sequence>MSSETMLLAWAAMLGKLKAARHSNQAEMRFDIMLIPLLEKAPMLGDQTAVDKAETGKIGPLRQEKEGFCSWWRENERCLPETKTGPEGPVFRLKACLPI</sequence>
<dbReference type="EMBL" id="BAABLF010000013">
    <property type="protein sequence ID" value="GAA5192212.1"/>
    <property type="molecule type" value="Genomic_DNA"/>
</dbReference>
<keyword evidence="2" id="KW-1185">Reference proteome</keyword>
<organism evidence="1 2">
    <name type="scientific">Ferrimonas gelatinilytica</name>
    <dbReference type="NCBI Taxonomy" id="1255257"/>
    <lineage>
        <taxon>Bacteria</taxon>
        <taxon>Pseudomonadati</taxon>
        <taxon>Pseudomonadota</taxon>
        <taxon>Gammaproteobacteria</taxon>
        <taxon>Alteromonadales</taxon>
        <taxon>Ferrimonadaceae</taxon>
        <taxon>Ferrimonas</taxon>
    </lineage>
</organism>
<evidence type="ECO:0000313" key="1">
    <source>
        <dbReference type="EMBL" id="GAA5192212.1"/>
    </source>
</evidence>
<evidence type="ECO:0000313" key="2">
    <source>
        <dbReference type="Proteomes" id="UP001501600"/>
    </source>
</evidence>
<proteinExistence type="predicted"/>